<dbReference type="Gene3D" id="3.30.200.20">
    <property type="entry name" value="Phosphorylase Kinase, domain 1"/>
    <property type="match status" value="1"/>
</dbReference>
<dbReference type="InterPro" id="IPR000719">
    <property type="entry name" value="Prot_kinase_dom"/>
</dbReference>
<accession>A0AAD9X7L6</accession>
<dbReference type="InterPro" id="IPR011009">
    <property type="entry name" value="Kinase-like_dom_sf"/>
</dbReference>
<reference evidence="4" key="1">
    <citation type="journal article" date="2023" name="Plant J.">
        <title>Genome sequences and population genomics provide insights into the demographic history, inbreeding, and mutation load of two 'living fossil' tree species of Dipteronia.</title>
        <authorList>
            <person name="Feng Y."/>
            <person name="Comes H.P."/>
            <person name="Chen J."/>
            <person name="Zhu S."/>
            <person name="Lu R."/>
            <person name="Zhang X."/>
            <person name="Li P."/>
            <person name="Qiu J."/>
            <person name="Olsen K.M."/>
            <person name="Qiu Y."/>
        </authorList>
    </citation>
    <scope>NUCLEOTIDE SEQUENCE</scope>
    <source>
        <strain evidence="4">KIB01</strain>
    </source>
</reference>
<keyword evidence="5" id="KW-1185">Reference proteome</keyword>
<feature type="domain" description="Protein kinase" evidence="3">
    <location>
        <begin position="32"/>
        <end position="125"/>
    </location>
</feature>
<keyword evidence="1" id="KW-0547">Nucleotide-binding</keyword>
<sequence length="125" mass="14572">MRCMMCVWVMNILMEWDPKSIHIKLATVTNNFEETNRLGQGGSRQVYKGFLSDLNSFVAMKKILKNYGKGNNQFVAEIKIISRLRHRNIVKLLGWSHERDLMLLYEFMPNGNLISHIFKGNNILV</sequence>
<evidence type="ECO:0000256" key="2">
    <source>
        <dbReference type="ARBA" id="ARBA00022840"/>
    </source>
</evidence>
<keyword evidence="2" id="KW-0067">ATP-binding</keyword>
<dbReference type="EMBL" id="JANJYI010000004">
    <property type="protein sequence ID" value="KAK2654242.1"/>
    <property type="molecule type" value="Genomic_DNA"/>
</dbReference>
<name>A0AAD9X7L6_9ROSI</name>
<protein>
    <recommendedName>
        <fullName evidence="3">Protein kinase domain-containing protein</fullName>
    </recommendedName>
</protein>
<organism evidence="4 5">
    <name type="scientific">Dipteronia dyeriana</name>
    <dbReference type="NCBI Taxonomy" id="168575"/>
    <lineage>
        <taxon>Eukaryota</taxon>
        <taxon>Viridiplantae</taxon>
        <taxon>Streptophyta</taxon>
        <taxon>Embryophyta</taxon>
        <taxon>Tracheophyta</taxon>
        <taxon>Spermatophyta</taxon>
        <taxon>Magnoliopsida</taxon>
        <taxon>eudicotyledons</taxon>
        <taxon>Gunneridae</taxon>
        <taxon>Pentapetalae</taxon>
        <taxon>rosids</taxon>
        <taxon>malvids</taxon>
        <taxon>Sapindales</taxon>
        <taxon>Sapindaceae</taxon>
        <taxon>Hippocastanoideae</taxon>
        <taxon>Acereae</taxon>
        <taxon>Dipteronia</taxon>
    </lineage>
</organism>
<comment type="caution">
    <text evidence="4">The sequence shown here is derived from an EMBL/GenBank/DDBJ whole genome shotgun (WGS) entry which is preliminary data.</text>
</comment>
<dbReference type="GO" id="GO:0004672">
    <property type="term" value="F:protein kinase activity"/>
    <property type="evidence" value="ECO:0007669"/>
    <property type="project" value="InterPro"/>
</dbReference>
<dbReference type="PROSITE" id="PS50011">
    <property type="entry name" value="PROTEIN_KINASE_DOM"/>
    <property type="match status" value="1"/>
</dbReference>
<gene>
    <name evidence="4" type="ORF">Ddye_014098</name>
</gene>
<dbReference type="InterPro" id="IPR050528">
    <property type="entry name" value="L-type_Lectin-RKs"/>
</dbReference>
<proteinExistence type="predicted"/>
<dbReference type="GO" id="GO:0005524">
    <property type="term" value="F:ATP binding"/>
    <property type="evidence" value="ECO:0007669"/>
    <property type="project" value="UniProtKB-KW"/>
</dbReference>
<evidence type="ECO:0000313" key="5">
    <source>
        <dbReference type="Proteomes" id="UP001280121"/>
    </source>
</evidence>
<evidence type="ECO:0000256" key="1">
    <source>
        <dbReference type="ARBA" id="ARBA00022741"/>
    </source>
</evidence>
<evidence type="ECO:0000259" key="3">
    <source>
        <dbReference type="PROSITE" id="PS50011"/>
    </source>
</evidence>
<evidence type="ECO:0000313" key="4">
    <source>
        <dbReference type="EMBL" id="KAK2654242.1"/>
    </source>
</evidence>
<dbReference type="Pfam" id="PF00069">
    <property type="entry name" value="Pkinase"/>
    <property type="match status" value="1"/>
</dbReference>
<dbReference type="PANTHER" id="PTHR27007">
    <property type="match status" value="1"/>
</dbReference>
<dbReference type="AlphaFoldDB" id="A0AAD9X7L6"/>
<dbReference type="Proteomes" id="UP001280121">
    <property type="component" value="Unassembled WGS sequence"/>
</dbReference>
<dbReference type="SUPFAM" id="SSF56112">
    <property type="entry name" value="Protein kinase-like (PK-like)"/>
    <property type="match status" value="1"/>
</dbReference>